<name>A0ABS2EJ62_9FIRM</name>
<evidence type="ECO:0000256" key="1">
    <source>
        <dbReference type="ARBA" id="ARBA00022723"/>
    </source>
</evidence>
<protein>
    <submittedName>
        <fullName evidence="5">Coenzyme F420 hydrogenase/dehydrogenase, beta subunit C-terminal domain</fullName>
    </submittedName>
</protein>
<sequence>MNNIADISNYDQCTSCGMCSAICPVEAIQIKLDENGFYRPEINEEKCIACGKCKKICYRFDQNISLTAKKNVHAYSAVNKDKELVRECSSGAISEEIMKACIKHGYKVVGVEYDYEKDIIKTTTTSDVNSITKYRGSKYFQSYTVEAFKEITKNKEDKYAVIGTPCQIYALRKWAEEHKKDNLLLIDFFCHGIAPVSLWKSYIKEFQSPFLKVDFRTKDYGWHNFATRFIDADKKEILSKRTNDQFYDLFFSELCFNNSCYKCKARSTVEYSDLRIGDFWGKRYASNMEGVSAVIVNTKKGYEIFKEISPYLKTKKVEFEEIISAQSYGKPREYDARKREQILDYLKKNKIKEAYKVYYNGLSVKVKTLKSAKNMIKKCPIIIQSRVRGIMKSV</sequence>
<comment type="caution">
    <text evidence="5">The sequence shown here is derived from an EMBL/GenBank/DDBJ whole genome shotgun (WGS) entry which is preliminary data.</text>
</comment>
<dbReference type="InterPro" id="IPR052977">
    <property type="entry name" value="Polyferredoxin-like_ET"/>
</dbReference>
<dbReference type="PROSITE" id="PS00198">
    <property type="entry name" value="4FE4S_FER_1"/>
    <property type="match status" value="1"/>
</dbReference>
<evidence type="ECO:0000313" key="5">
    <source>
        <dbReference type="EMBL" id="MBM6745008.1"/>
    </source>
</evidence>
<dbReference type="Pfam" id="PF04432">
    <property type="entry name" value="FrhB_FdhB_C"/>
    <property type="match status" value="1"/>
</dbReference>
<dbReference type="InterPro" id="IPR017900">
    <property type="entry name" value="4Fe4S_Fe_S_CS"/>
</dbReference>
<gene>
    <name evidence="5" type="ORF">H6A32_11950</name>
</gene>
<organism evidence="5 6">
    <name type="scientific">Drancourtella massiliensis</name>
    <dbReference type="NCBI Taxonomy" id="1632013"/>
    <lineage>
        <taxon>Bacteria</taxon>
        <taxon>Bacillati</taxon>
        <taxon>Bacillota</taxon>
        <taxon>Clostridia</taxon>
        <taxon>Eubacteriales</taxon>
        <taxon>Oscillospiraceae</taxon>
        <taxon>Drancourtella</taxon>
    </lineage>
</organism>
<dbReference type="PANTHER" id="PTHR43193">
    <property type="match status" value="1"/>
</dbReference>
<dbReference type="PANTHER" id="PTHR43193:SF2">
    <property type="entry name" value="POLYFERREDOXIN PROTEIN FWDF"/>
    <property type="match status" value="1"/>
</dbReference>
<evidence type="ECO:0000313" key="6">
    <source>
        <dbReference type="Proteomes" id="UP000775686"/>
    </source>
</evidence>
<feature type="domain" description="4Fe-4S ferredoxin-type" evidence="4">
    <location>
        <begin position="38"/>
        <end position="69"/>
    </location>
</feature>
<dbReference type="Proteomes" id="UP000775686">
    <property type="component" value="Unassembled WGS sequence"/>
</dbReference>
<reference evidence="5 6" key="1">
    <citation type="journal article" date="2021" name="Sci. Rep.">
        <title>The distribution of antibiotic resistance genes in chicken gut microbiota commensals.</title>
        <authorList>
            <person name="Juricova H."/>
            <person name="Matiasovicova J."/>
            <person name="Kubasova T."/>
            <person name="Cejkova D."/>
            <person name="Rychlik I."/>
        </authorList>
    </citation>
    <scope>NUCLEOTIDE SEQUENCE [LARGE SCALE GENOMIC DNA]</scope>
    <source>
        <strain evidence="5 6">An770</strain>
    </source>
</reference>
<evidence type="ECO:0000256" key="3">
    <source>
        <dbReference type="ARBA" id="ARBA00023014"/>
    </source>
</evidence>
<keyword evidence="3" id="KW-0411">Iron-sulfur</keyword>
<dbReference type="PROSITE" id="PS51379">
    <property type="entry name" value="4FE4S_FER_2"/>
    <property type="match status" value="2"/>
</dbReference>
<dbReference type="EMBL" id="JACJKH010000022">
    <property type="protein sequence ID" value="MBM6745008.1"/>
    <property type="molecule type" value="Genomic_DNA"/>
</dbReference>
<keyword evidence="2" id="KW-0408">Iron</keyword>
<evidence type="ECO:0000259" key="4">
    <source>
        <dbReference type="PROSITE" id="PS51379"/>
    </source>
</evidence>
<keyword evidence="1" id="KW-0479">Metal-binding</keyword>
<dbReference type="InterPro" id="IPR007525">
    <property type="entry name" value="FrhB_FdhB_C"/>
</dbReference>
<dbReference type="Pfam" id="PF13187">
    <property type="entry name" value="Fer4_9"/>
    <property type="match status" value="1"/>
</dbReference>
<evidence type="ECO:0000256" key="2">
    <source>
        <dbReference type="ARBA" id="ARBA00023004"/>
    </source>
</evidence>
<accession>A0ABS2EJ62</accession>
<proteinExistence type="predicted"/>
<dbReference type="Gene3D" id="3.30.70.20">
    <property type="match status" value="1"/>
</dbReference>
<feature type="domain" description="4Fe-4S ferredoxin-type" evidence="4">
    <location>
        <begin position="3"/>
        <end position="33"/>
    </location>
</feature>
<keyword evidence="6" id="KW-1185">Reference proteome</keyword>
<dbReference type="SUPFAM" id="SSF54862">
    <property type="entry name" value="4Fe-4S ferredoxins"/>
    <property type="match status" value="1"/>
</dbReference>
<dbReference type="InterPro" id="IPR017896">
    <property type="entry name" value="4Fe4S_Fe-S-bd"/>
</dbReference>